<dbReference type="Pfam" id="PF00085">
    <property type="entry name" value="Thioredoxin"/>
    <property type="match status" value="1"/>
</dbReference>
<dbReference type="PROSITE" id="PS00194">
    <property type="entry name" value="THIOREDOXIN_1"/>
    <property type="match status" value="1"/>
</dbReference>
<comment type="similarity">
    <text evidence="1">Belongs to the thioredoxin family.</text>
</comment>
<evidence type="ECO:0000256" key="1">
    <source>
        <dbReference type="ARBA" id="ARBA00008987"/>
    </source>
</evidence>
<dbReference type="FunFam" id="3.40.30.10:FF:000001">
    <property type="entry name" value="Thioredoxin"/>
    <property type="match status" value="1"/>
</dbReference>
<keyword evidence="3" id="KW-0249">Electron transport</keyword>
<evidence type="ECO:0000256" key="6">
    <source>
        <dbReference type="NCBIfam" id="TIGR01068"/>
    </source>
</evidence>
<dbReference type="PANTHER" id="PTHR45663:SF11">
    <property type="entry name" value="GEO12009P1"/>
    <property type="match status" value="1"/>
</dbReference>
<organism evidence="8 9">
    <name type="scientific">Kitasatospora kifunensis</name>
    <name type="common">Streptomyces kifunensis</name>
    <dbReference type="NCBI Taxonomy" id="58351"/>
    <lineage>
        <taxon>Bacteria</taxon>
        <taxon>Bacillati</taxon>
        <taxon>Actinomycetota</taxon>
        <taxon>Actinomycetes</taxon>
        <taxon>Kitasatosporales</taxon>
        <taxon>Streptomycetaceae</taxon>
        <taxon>Kitasatospora</taxon>
    </lineage>
</organism>
<evidence type="ECO:0000313" key="9">
    <source>
        <dbReference type="Proteomes" id="UP000540506"/>
    </source>
</evidence>
<evidence type="ECO:0000256" key="3">
    <source>
        <dbReference type="ARBA" id="ARBA00022982"/>
    </source>
</evidence>
<evidence type="ECO:0000313" key="8">
    <source>
        <dbReference type="EMBL" id="MBB4927347.1"/>
    </source>
</evidence>
<evidence type="ECO:0000259" key="7">
    <source>
        <dbReference type="PROSITE" id="PS51352"/>
    </source>
</evidence>
<dbReference type="GO" id="GO:0015035">
    <property type="term" value="F:protein-disulfide reductase activity"/>
    <property type="evidence" value="ECO:0007669"/>
    <property type="project" value="UniProtKB-UniRule"/>
</dbReference>
<dbReference type="GO" id="GO:0045454">
    <property type="term" value="P:cell redox homeostasis"/>
    <property type="evidence" value="ECO:0007669"/>
    <property type="project" value="TreeGrafter"/>
</dbReference>
<feature type="domain" description="Thioredoxin" evidence="7">
    <location>
        <begin position="15"/>
        <end position="130"/>
    </location>
</feature>
<evidence type="ECO:0000256" key="2">
    <source>
        <dbReference type="ARBA" id="ARBA00022448"/>
    </source>
</evidence>
<evidence type="ECO:0000256" key="5">
    <source>
        <dbReference type="ARBA" id="ARBA00023284"/>
    </source>
</evidence>
<dbReference type="AlphaFoldDB" id="A0A7W7R8E0"/>
<sequence length="131" mass="14073">MSRTSRSSRRCAHAADVSKGNPAMALKNVTDTSFDQDVLTSEKPVLVDFWAEWCGPCRQVAPSLEAIAAEHGDKIEIVKLNIDQNPVTAAKYGVMSIPTMSVFQGGEVVKTIVGAKPKAAIERDLAAFLQA</sequence>
<dbReference type="InterPro" id="IPR013766">
    <property type="entry name" value="Thioredoxin_domain"/>
</dbReference>
<reference evidence="8 9" key="1">
    <citation type="submission" date="2020-08" db="EMBL/GenBank/DDBJ databases">
        <title>Sequencing the genomes of 1000 actinobacteria strains.</title>
        <authorList>
            <person name="Klenk H.-P."/>
        </authorList>
    </citation>
    <scope>NUCLEOTIDE SEQUENCE [LARGE SCALE GENOMIC DNA]</scope>
    <source>
        <strain evidence="8 9">DSM 41654</strain>
    </source>
</reference>
<keyword evidence="2" id="KW-0813">Transport</keyword>
<dbReference type="InterPro" id="IPR005746">
    <property type="entry name" value="Thioredoxin"/>
</dbReference>
<proteinExistence type="inferred from homology"/>
<dbReference type="NCBIfam" id="TIGR01068">
    <property type="entry name" value="thioredoxin"/>
    <property type="match status" value="1"/>
</dbReference>
<dbReference type="Proteomes" id="UP000540506">
    <property type="component" value="Unassembled WGS sequence"/>
</dbReference>
<keyword evidence="5" id="KW-0676">Redox-active center</keyword>
<gene>
    <name evidence="8" type="ORF">FHR34_006340</name>
</gene>
<name>A0A7W7R8E0_KITKI</name>
<dbReference type="Gene3D" id="3.40.30.10">
    <property type="entry name" value="Glutaredoxin"/>
    <property type="match status" value="1"/>
</dbReference>
<dbReference type="PANTHER" id="PTHR45663">
    <property type="entry name" value="GEO12009P1"/>
    <property type="match status" value="1"/>
</dbReference>
<dbReference type="CDD" id="cd02947">
    <property type="entry name" value="TRX_family"/>
    <property type="match status" value="1"/>
</dbReference>
<dbReference type="PRINTS" id="PR00421">
    <property type="entry name" value="THIOREDOXIN"/>
</dbReference>
<evidence type="ECO:0000256" key="4">
    <source>
        <dbReference type="ARBA" id="ARBA00023157"/>
    </source>
</evidence>
<dbReference type="PROSITE" id="PS51352">
    <property type="entry name" value="THIOREDOXIN_2"/>
    <property type="match status" value="1"/>
</dbReference>
<protein>
    <recommendedName>
        <fullName evidence="6">Thioredoxin</fullName>
    </recommendedName>
</protein>
<comment type="caution">
    <text evidence="8">The sequence shown here is derived from an EMBL/GenBank/DDBJ whole genome shotgun (WGS) entry which is preliminary data.</text>
</comment>
<keyword evidence="9" id="KW-1185">Reference proteome</keyword>
<dbReference type="EMBL" id="JACHJV010000001">
    <property type="protein sequence ID" value="MBB4927347.1"/>
    <property type="molecule type" value="Genomic_DNA"/>
</dbReference>
<dbReference type="SUPFAM" id="SSF52833">
    <property type="entry name" value="Thioredoxin-like"/>
    <property type="match status" value="1"/>
</dbReference>
<dbReference type="GO" id="GO:0005829">
    <property type="term" value="C:cytosol"/>
    <property type="evidence" value="ECO:0007669"/>
    <property type="project" value="TreeGrafter"/>
</dbReference>
<dbReference type="InterPro" id="IPR036249">
    <property type="entry name" value="Thioredoxin-like_sf"/>
</dbReference>
<dbReference type="InterPro" id="IPR017937">
    <property type="entry name" value="Thioredoxin_CS"/>
</dbReference>
<accession>A0A7W7R8E0</accession>
<keyword evidence="4" id="KW-1015">Disulfide bond</keyword>